<proteinExistence type="predicted"/>
<dbReference type="GO" id="GO:1990063">
    <property type="term" value="C:Bam protein complex"/>
    <property type="evidence" value="ECO:0007669"/>
    <property type="project" value="TreeGrafter"/>
</dbReference>
<evidence type="ECO:0000259" key="4">
    <source>
        <dbReference type="Pfam" id="PF04355"/>
    </source>
</evidence>
<dbReference type="InterPro" id="IPR037873">
    <property type="entry name" value="BamE-like"/>
</dbReference>
<accession>A0AA48M265</accession>
<evidence type="ECO:0000313" key="5">
    <source>
        <dbReference type="EMBL" id="CAJ0865427.1"/>
    </source>
</evidence>
<dbReference type="GO" id="GO:0043165">
    <property type="term" value="P:Gram-negative-bacterium-type cell outer membrane assembly"/>
    <property type="evidence" value="ECO:0007669"/>
    <property type="project" value="TreeGrafter"/>
</dbReference>
<sequence>MAGRAFRFFSGSFSGAAFLKIAAAMGLAASLTGCLGYDGVINRGAIVDQRKAEQVKPGMPAPQVMQILGTPSTTSTIGGDAWYYVSQRVERSMAFMPQNITDQRVLAVYFDKNRKVTRLSDYGLEDGKPVDFLSRTTPVAGPDYHLIQALLSKVSL</sequence>
<keyword evidence="1" id="KW-0732">Signal</keyword>
<reference evidence="5" key="1">
    <citation type="submission" date="2023-07" db="EMBL/GenBank/DDBJ databases">
        <authorList>
            <person name="Pelsma A.J. K."/>
        </authorList>
    </citation>
    <scope>NUCLEOTIDE SEQUENCE</scope>
</reference>
<protein>
    <recommendedName>
        <fullName evidence="4">Outer membrane protein assembly factor BamE domain-containing protein</fullName>
    </recommendedName>
</protein>
<keyword evidence="2" id="KW-0472">Membrane</keyword>
<organism evidence="5">
    <name type="scientific">freshwater sediment metagenome</name>
    <dbReference type="NCBI Taxonomy" id="556182"/>
    <lineage>
        <taxon>unclassified sequences</taxon>
        <taxon>metagenomes</taxon>
        <taxon>ecological metagenomes</taxon>
    </lineage>
</organism>
<gene>
    <name evidence="5" type="ORF">AMST5_01765</name>
</gene>
<dbReference type="PROSITE" id="PS51257">
    <property type="entry name" value="PROKAR_LIPOPROTEIN"/>
    <property type="match status" value="1"/>
</dbReference>
<name>A0AA48M265_9ZZZZ</name>
<dbReference type="InterPro" id="IPR026592">
    <property type="entry name" value="BamE"/>
</dbReference>
<evidence type="ECO:0000256" key="2">
    <source>
        <dbReference type="ARBA" id="ARBA00023136"/>
    </source>
</evidence>
<dbReference type="PANTHER" id="PTHR37482:SF1">
    <property type="entry name" value="OUTER MEMBRANE PROTEIN ASSEMBLY FACTOR BAME"/>
    <property type="match status" value="1"/>
</dbReference>
<dbReference type="AlphaFoldDB" id="A0AA48M265"/>
<dbReference type="EMBL" id="OY288114">
    <property type="protein sequence ID" value="CAJ0865427.1"/>
    <property type="molecule type" value="Genomic_DNA"/>
</dbReference>
<dbReference type="InterPro" id="IPR007450">
    <property type="entry name" value="BamE_dom"/>
</dbReference>
<evidence type="ECO:0000256" key="1">
    <source>
        <dbReference type="ARBA" id="ARBA00022729"/>
    </source>
</evidence>
<keyword evidence="3" id="KW-0998">Cell outer membrane</keyword>
<dbReference type="GO" id="GO:0030674">
    <property type="term" value="F:protein-macromolecule adaptor activity"/>
    <property type="evidence" value="ECO:0007669"/>
    <property type="project" value="TreeGrafter"/>
</dbReference>
<evidence type="ECO:0000256" key="3">
    <source>
        <dbReference type="ARBA" id="ARBA00023237"/>
    </source>
</evidence>
<dbReference type="Pfam" id="PF04355">
    <property type="entry name" value="BamE"/>
    <property type="match status" value="1"/>
</dbReference>
<dbReference type="PANTHER" id="PTHR37482">
    <property type="entry name" value="OUTER MEMBRANE PROTEIN ASSEMBLY FACTOR BAME"/>
    <property type="match status" value="1"/>
</dbReference>
<dbReference type="Gene3D" id="3.30.1450.10">
    <property type="match status" value="1"/>
</dbReference>
<dbReference type="GO" id="GO:0051205">
    <property type="term" value="P:protein insertion into membrane"/>
    <property type="evidence" value="ECO:0007669"/>
    <property type="project" value="TreeGrafter"/>
</dbReference>
<feature type="domain" description="Outer membrane protein assembly factor BamE" evidence="4">
    <location>
        <begin position="44"/>
        <end position="117"/>
    </location>
</feature>